<dbReference type="InterPro" id="IPR012291">
    <property type="entry name" value="CBM2_carb-bd_dom_sf"/>
</dbReference>
<dbReference type="Pfam" id="PF00553">
    <property type="entry name" value="CBM_2"/>
    <property type="match status" value="1"/>
</dbReference>
<keyword evidence="1" id="KW-0732">Signal</keyword>
<protein>
    <submittedName>
        <fullName evidence="4">Cellulose 1,4-beta-cellobiosidase</fullName>
    </submittedName>
</protein>
<dbReference type="GeneID" id="91464815"/>
<evidence type="ECO:0000313" key="5">
    <source>
        <dbReference type="Proteomes" id="UP000516422"/>
    </source>
</evidence>
<dbReference type="EMBL" id="CP051006">
    <property type="protein sequence ID" value="QNT95527.1"/>
    <property type="molecule type" value="Genomic_DNA"/>
</dbReference>
<dbReference type="SUPFAM" id="SSF49384">
    <property type="entry name" value="Carbohydrate-binding domain"/>
    <property type="match status" value="1"/>
</dbReference>
<dbReference type="InterPro" id="IPR001919">
    <property type="entry name" value="CBD2"/>
</dbReference>
<keyword evidence="2" id="KW-0624">Polysaccharide degradation</keyword>
<dbReference type="RefSeq" id="WP_037655140.1">
    <property type="nucleotide sequence ID" value="NZ_CP051006.1"/>
</dbReference>
<dbReference type="PROSITE" id="PS51173">
    <property type="entry name" value="CBM2"/>
    <property type="match status" value="1"/>
</dbReference>
<organism evidence="4 5">
    <name type="scientific">Streptomyces griseofuscus</name>
    <dbReference type="NCBI Taxonomy" id="146922"/>
    <lineage>
        <taxon>Bacteria</taxon>
        <taxon>Bacillati</taxon>
        <taxon>Actinomycetota</taxon>
        <taxon>Actinomycetes</taxon>
        <taxon>Kitasatosporales</taxon>
        <taxon>Streptomycetaceae</taxon>
        <taxon>Streptomyces</taxon>
    </lineage>
</organism>
<dbReference type="GO" id="GO:0000272">
    <property type="term" value="P:polysaccharide catabolic process"/>
    <property type="evidence" value="ECO:0007669"/>
    <property type="project" value="UniProtKB-KW"/>
</dbReference>
<dbReference type="GO" id="GO:0004553">
    <property type="term" value="F:hydrolase activity, hydrolyzing O-glycosyl compounds"/>
    <property type="evidence" value="ECO:0007669"/>
    <property type="project" value="InterPro"/>
</dbReference>
<dbReference type="InterPro" id="IPR008965">
    <property type="entry name" value="CBM2/CBM3_carb-bd_dom_sf"/>
</dbReference>
<evidence type="ECO:0000259" key="3">
    <source>
        <dbReference type="PROSITE" id="PS51173"/>
    </source>
</evidence>
<dbReference type="AlphaFoldDB" id="A0A7H1Q5E7"/>
<feature type="domain" description="CBM2" evidence="3">
    <location>
        <begin position="1"/>
        <end position="78"/>
    </location>
</feature>
<evidence type="ECO:0000256" key="2">
    <source>
        <dbReference type="ARBA" id="ARBA00023326"/>
    </source>
</evidence>
<dbReference type="GO" id="GO:0030247">
    <property type="term" value="F:polysaccharide binding"/>
    <property type="evidence" value="ECO:0007669"/>
    <property type="project" value="UniProtKB-UniRule"/>
</dbReference>
<proteinExistence type="predicted"/>
<evidence type="ECO:0000256" key="1">
    <source>
        <dbReference type="ARBA" id="ARBA00022729"/>
    </source>
</evidence>
<dbReference type="SMART" id="SM00637">
    <property type="entry name" value="CBD_II"/>
    <property type="match status" value="1"/>
</dbReference>
<sequence>MAVKNNGSAAINGWTVKLTFPGNQTVSSLWNGSYIQSGNTVTVKNASNNGSLGAGASFGFNANYSGSNGAPTATCTTG</sequence>
<reference evidence="4 5" key="1">
    <citation type="submission" date="2020-04" db="EMBL/GenBank/DDBJ databases">
        <title>Characterization and engineering of Streptomyces griseofuscus DSM40191 as a potential heterologous host for expression of BGCs.</title>
        <authorList>
            <person name="Gren T."/>
            <person name="Whitford C.M."/>
            <person name="Mohite O.S."/>
            <person name="Joergensen T.S."/>
            <person name="Nielsen J.B."/>
            <person name="Lee S.Y."/>
            <person name="Weber T."/>
        </authorList>
    </citation>
    <scope>NUCLEOTIDE SEQUENCE [LARGE SCALE GENOMIC DNA]</scope>
    <source>
        <strain evidence="4 5">DSM 40191</strain>
    </source>
</reference>
<dbReference type="KEGG" id="sgf:HEP81_05271"/>
<gene>
    <name evidence="4" type="ORF">HEP81_05271</name>
</gene>
<keyword evidence="2" id="KW-0119">Carbohydrate metabolism</keyword>
<dbReference type="Proteomes" id="UP000516422">
    <property type="component" value="Chromosome"/>
</dbReference>
<accession>A0A7H1Q5E7</accession>
<name>A0A7H1Q5E7_9ACTN</name>
<evidence type="ECO:0000313" key="4">
    <source>
        <dbReference type="EMBL" id="QNT95527.1"/>
    </source>
</evidence>
<dbReference type="Gene3D" id="2.60.40.290">
    <property type="match status" value="1"/>
</dbReference>